<dbReference type="STRING" id="106004.A0A1Y2FKV5"/>
<sequence>MRADLPALFLLTVLDEAFPSITVDLVLLQGAFSPSLVDAFTSRLEIATSRCFVSAMDNDFPYTLAEFGGVRVVMD</sequence>
<protein>
    <submittedName>
        <fullName evidence="1">Uncharacterized protein</fullName>
    </submittedName>
</protein>
<gene>
    <name evidence="1" type="ORF">BCR35DRAFT_56792</name>
</gene>
<comment type="caution">
    <text evidence="1">The sequence shown here is derived from an EMBL/GenBank/DDBJ whole genome shotgun (WGS) entry which is preliminary data.</text>
</comment>
<name>A0A1Y2FKV5_9BASI</name>
<keyword evidence="2" id="KW-1185">Reference proteome</keyword>
<evidence type="ECO:0000313" key="2">
    <source>
        <dbReference type="Proteomes" id="UP000193467"/>
    </source>
</evidence>
<dbReference type="AlphaFoldDB" id="A0A1Y2FKV5"/>
<evidence type="ECO:0000313" key="1">
    <source>
        <dbReference type="EMBL" id="ORY84621.1"/>
    </source>
</evidence>
<organism evidence="1 2">
    <name type="scientific">Leucosporidium creatinivorum</name>
    <dbReference type="NCBI Taxonomy" id="106004"/>
    <lineage>
        <taxon>Eukaryota</taxon>
        <taxon>Fungi</taxon>
        <taxon>Dikarya</taxon>
        <taxon>Basidiomycota</taxon>
        <taxon>Pucciniomycotina</taxon>
        <taxon>Microbotryomycetes</taxon>
        <taxon>Leucosporidiales</taxon>
        <taxon>Leucosporidium</taxon>
    </lineage>
</organism>
<proteinExistence type="predicted"/>
<reference evidence="1 2" key="1">
    <citation type="submission" date="2016-07" db="EMBL/GenBank/DDBJ databases">
        <title>Pervasive Adenine N6-methylation of Active Genes in Fungi.</title>
        <authorList>
            <consortium name="DOE Joint Genome Institute"/>
            <person name="Mondo S.J."/>
            <person name="Dannebaum R.O."/>
            <person name="Kuo R.C."/>
            <person name="Labutti K."/>
            <person name="Haridas S."/>
            <person name="Kuo A."/>
            <person name="Salamov A."/>
            <person name="Ahrendt S.R."/>
            <person name="Lipzen A."/>
            <person name="Sullivan W."/>
            <person name="Andreopoulos W.B."/>
            <person name="Clum A."/>
            <person name="Lindquist E."/>
            <person name="Daum C."/>
            <person name="Ramamoorthy G.K."/>
            <person name="Gryganskyi A."/>
            <person name="Culley D."/>
            <person name="Magnuson J.K."/>
            <person name="James T.Y."/>
            <person name="O'Malley M.A."/>
            <person name="Stajich J.E."/>
            <person name="Spatafora J.W."/>
            <person name="Visel A."/>
            <person name="Grigoriev I.V."/>
        </authorList>
    </citation>
    <scope>NUCLEOTIDE SEQUENCE [LARGE SCALE GENOMIC DNA]</scope>
    <source>
        <strain evidence="1 2">62-1032</strain>
    </source>
</reference>
<accession>A0A1Y2FKV5</accession>
<dbReference type="EMBL" id="MCGR01000017">
    <property type="protein sequence ID" value="ORY84621.1"/>
    <property type="molecule type" value="Genomic_DNA"/>
</dbReference>
<dbReference type="OrthoDB" id="1718410at2759"/>
<dbReference type="Proteomes" id="UP000193467">
    <property type="component" value="Unassembled WGS sequence"/>
</dbReference>
<dbReference type="InParanoid" id="A0A1Y2FKV5"/>